<evidence type="ECO:0000313" key="1">
    <source>
        <dbReference type="EMBL" id="GCB62604.1"/>
    </source>
</evidence>
<gene>
    <name evidence="1" type="ORF">scyTo_0011492</name>
</gene>
<reference evidence="1 2" key="1">
    <citation type="journal article" date="2018" name="Nat. Ecol. Evol.">
        <title>Shark genomes provide insights into elasmobranch evolution and the origin of vertebrates.</title>
        <authorList>
            <person name="Hara Y"/>
            <person name="Yamaguchi K"/>
            <person name="Onimaru K"/>
            <person name="Kadota M"/>
            <person name="Koyanagi M"/>
            <person name="Keeley SD"/>
            <person name="Tatsumi K"/>
            <person name="Tanaka K"/>
            <person name="Motone F"/>
            <person name="Kageyama Y"/>
            <person name="Nozu R"/>
            <person name="Adachi N"/>
            <person name="Nishimura O"/>
            <person name="Nakagawa R"/>
            <person name="Tanegashima C"/>
            <person name="Kiyatake I"/>
            <person name="Matsumoto R"/>
            <person name="Murakumo K"/>
            <person name="Nishida K"/>
            <person name="Terakita A"/>
            <person name="Kuratani S"/>
            <person name="Sato K"/>
            <person name="Hyodo S Kuraku.S."/>
        </authorList>
    </citation>
    <scope>NUCLEOTIDE SEQUENCE [LARGE SCALE GENOMIC DNA]</scope>
</reference>
<evidence type="ECO:0000313" key="2">
    <source>
        <dbReference type="Proteomes" id="UP000288216"/>
    </source>
</evidence>
<dbReference type="Proteomes" id="UP000288216">
    <property type="component" value="Unassembled WGS sequence"/>
</dbReference>
<accession>A0A401NP33</accession>
<comment type="caution">
    <text evidence="1">The sequence shown here is derived from an EMBL/GenBank/DDBJ whole genome shotgun (WGS) entry which is preliminary data.</text>
</comment>
<dbReference type="AlphaFoldDB" id="A0A401NP33"/>
<name>A0A401NP33_SCYTO</name>
<sequence>MGGWRAGEAGPEWGAGWAELQPSLASGGKRLSVFHSSTLPPDPEREEYTEKLDVRLSCVRPTGCCCPIDQPVVRIQV</sequence>
<keyword evidence="2" id="KW-1185">Reference proteome</keyword>
<protein>
    <submittedName>
        <fullName evidence="1">Uncharacterized protein</fullName>
    </submittedName>
</protein>
<proteinExistence type="predicted"/>
<dbReference type="EMBL" id="BFAA01005240">
    <property type="protein sequence ID" value="GCB62604.1"/>
    <property type="molecule type" value="Genomic_DNA"/>
</dbReference>
<organism evidence="1 2">
    <name type="scientific">Scyliorhinus torazame</name>
    <name type="common">Cloudy catshark</name>
    <name type="synonym">Catulus torazame</name>
    <dbReference type="NCBI Taxonomy" id="75743"/>
    <lineage>
        <taxon>Eukaryota</taxon>
        <taxon>Metazoa</taxon>
        <taxon>Chordata</taxon>
        <taxon>Craniata</taxon>
        <taxon>Vertebrata</taxon>
        <taxon>Chondrichthyes</taxon>
        <taxon>Elasmobranchii</taxon>
        <taxon>Galeomorphii</taxon>
        <taxon>Galeoidea</taxon>
        <taxon>Carcharhiniformes</taxon>
        <taxon>Scyliorhinidae</taxon>
        <taxon>Scyliorhinus</taxon>
    </lineage>
</organism>